<proteinExistence type="predicted"/>
<evidence type="ECO:0000313" key="1">
    <source>
        <dbReference type="EMBL" id="EIR25184.1"/>
    </source>
</evidence>
<reference evidence="1 2" key="1">
    <citation type="submission" date="2012-05" db="EMBL/GenBank/DDBJ databases">
        <title>Genome sequence of Yersinia Pestis PY-08.</title>
        <authorList>
            <person name="Santana-Cruz I."/>
            <person name="Sengamalay N."/>
            <person name="McCracken C."/>
            <person name="Daugherty S.C."/>
            <person name="Maroo A."/>
            <person name="Vara P.G."/>
            <person name="Tallon L.J."/>
            <person name="Sadzewicz L."/>
            <person name="Vinetz J.M."/>
            <person name="Cespedes Zambrano M.J."/>
            <person name="Fraser-Liggett C.M."/>
            <person name="Tettelin H."/>
        </authorList>
    </citation>
    <scope>NUCLEOTIDE SEQUENCE [LARGE SCALE GENOMIC DNA]</scope>
    <source>
        <strain evidence="1 2">PY-08</strain>
    </source>
</reference>
<accession>A0AB72ZR26</accession>
<dbReference type="AlphaFoldDB" id="A0AB72ZR26"/>
<evidence type="ECO:0000313" key="2">
    <source>
        <dbReference type="Proteomes" id="UP000003231"/>
    </source>
</evidence>
<gene>
    <name evidence="1" type="ORF">YPPY08_0138</name>
</gene>
<name>A0AB72ZR26_YERPE</name>
<dbReference type="Proteomes" id="UP000003231">
    <property type="component" value="Unassembled WGS sequence"/>
</dbReference>
<dbReference type="EMBL" id="AKRT01000049">
    <property type="protein sequence ID" value="EIR25184.1"/>
    <property type="molecule type" value="Genomic_DNA"/>
</dbReference>
<sequence length="51" mass="5696">MAMLPVLRKRELVFTRQVADGIAIAGGIQQKNIGEVGKHRANRRVQRLAVE</sequence>
<organism evidence="1 2">
    <name type="scientific">Yersinia pestis PY-08</name>
    <dbReference type="NCBI Taxonomy" id="992134"/>
    <lineage>
        <taxon>Bacteria</taxon>
        <taxon>Pseudomonadati</taxon>
        <taxon>Pseudomonadota</taxon>
        <taxon>Gammaproteobacteria</taxon>
        <taxon>Enterobacterales</taxon>
        <taxon>Yersiniaceae</taxon>
        <taxon>Yersinia</taxon>
    </lineage>
</organism>
<comment type="caution">
    <text evidence="1">The sequence shown here is derived from an EMBL/GenBank/DDBJ whole genome shotgun (WGS) entry which is preliminary data.</text>
</comment>
<protein>
    <submittedName>
        <fullName evidence="1">Uncharacterized protein</fullName>
    </submittedName>
</protein>